<dbReference type="InterPro" id="IPR009576">
    <property type="entry name" value="Biofilm_formation_YgiB"/>
</dbReference>
<protein>
    <submittedName>
        <fullName evidence="1">Uncharacterized protein YgiB involved in biofilm formation</fullName>
    </submittedName>
</protein>
<name>A0A7X0JX47_9GAMM</name>
<evidence type="ECO:0000313" key="2">
    <source>
        <dbReference type="Proteomes" id="UP000528457"/>
    </source>
</evidence>
<evidence type="ECO:0000313" key="1">
    <source>
        <dbReference type="EMBL" id="MBB6523120.1"/>
    </source>
</evidence>
<comment type="caution">
    <text evidence="1">The sequence shown here is derived from an EMBL/GenBank/DDBJ whole genome shotgun (WGS) entry which is preliminary data.</text>
</comment>
<gene>
    <name evidence="1" type="ORF">HNR48_003422</name>
</gene>
<accession>A0A7X0JX47</accession>
<dbReference type="RefSeq" id="WP_166843782.1">
    <property type="nucleotide sequence ID" value="NZ_JAAONY010000003.1"/>
</dbReference>
<reference evidence="1 2" key="1">
    <citation type="submission" date="2020-08" db="EMBL/GenBank/DDBJ databases">
        <title>Genomic Encyclopedia of Type Strains, Phase IV (KMG-IV): sequencing the most valuable type-strain genomes for metagenomic binning, comparative biology and taxonomic classification.</title>
        <authorList>
            <person name="Goeker M."/>
        </authorList>
    </citation>
    <scope>NUCLEOTIDE SEQUENCE [LARGE SCALE GENOMIC DNA]</scope>
    <source>
        <strain evidence="1 2">DSM 22368</strain>
    </source>
</reference>
<dbReference type="FunCoup" id="A0A7X0JX47">
    <property type="interactions" value="12"/>
</dbReference>
<dbReference type="EMBL" id="JACHHT010000003">
    <property type="protein sequence ID" value="MBB6523120.1"/>
    <property type="molecule type" value="Genomic_DNA"/>
</dbReference>
<dbReference type="InParanoid" id="A0A7X0JX47"/>
<sequence>MKRSKQINLSRMRKSWQYRSKILPSLAVLATGGSLSGCGGEDVEVFSTLGDCENRYPLRSQECRYAYDRALAQANNFGPRYLKEADCEFDFGQGECREQSSDNRVWFMPYMSGFAMHDDDYRRSTSLFSSKRRSSPLYKKWVSSQGNILGKQRFGAQSLSSHAFTHKSGSRKIFSKGGFGKLAASKARSGGSFSRGG</sequence>
<dbReference type="AlphaFoldDB" id="A0A7X0JX47"/>
<proteinExistence type="predicted"/>
<organism evidence="1 2">
    <name type="scientific">Pseudoteredinibacter isoporae</name>
    <dbReference type="NCBI Taxonomy" id="570281"/>
    <lineage>
        <taxon>Bacteria</taxon>
        <taxon>Pseudomonadati</taxon>
        <taxon>Pseudomonadota</taxon>
        <taxon>Gammaproteobacteria</taxon>
        <taxon>Cellvibrionales</taxon>
        <taxon>Cellvibrionaceae</taxon>
        <taxon>Pseudoteredinibacter</taxon>
    </lineage>
</organism>
<keyword evidence="2" id="KW-1185">Reference proteome</keyword>
<dbReference type="Pfam" id="PF06693">
    <property type="entry name" value="DUF1190"/>
    <property type="match status" value="1"/>
</dbReference>
<dbReference type="Proteomes" id="UP000528457">
    <property type="component" value="Unassembled WGS sequence"/>
</dbReference>